<evidence type="ECO:0000313" key="5">
    <source>
        <dbReference type="Proteomes" id="UP000240357"/>
    </source>
</evidence>
<dbReference type="InterPro" id="IPR006652">
    <property type="entry name" value="Kelch_1"/>
</dbReference>
<dbReference type="SUPFAM" id="SSF49299">
    <property type="entry name" value="PKD domain"/>
    <property type="match status" value="1"/>
</dbReference>
<dbReference type="Gene3D" id="2.120.10.80">
    <property type="entry name" value="Kelch-type beta propeller"/>
    <property type="match status" value="2"/>
</dbReference>
<gene>
    <name evidence="4" type="ORF">AHMF7605_21390</name>
</gene>
<accession>A0A2T2YK44</accession>
<dbReference type="InterPro" id="IPR011043">
    <property type="entry name" value="Gal_Oxase/kelch_b-propeller"/>
</dbReference>
<dbReference type="SUPFAM" id="SSF50965">
    <property type="entry name" value="Galactose oxidase, central domain"/>
    <property type="match status" value="1"/>
</dbReference>
<evidence type="ECO:0000259" key="1">
    <source>
        <dbReference type="Pfam" id="PF11721"/>
    </source>
</evidence>
<reference evidence="4 5" key="1">
    <citation type="submission" date="2018-03" db="EMBL/GenBank/DDBJ databases">
        <title>Adhaeribacter sp. HMF7605 Genome sequencing and assembly.</title>
        <authorList>
            <person name="Kang H."/>
            <person name="Kang J."/>
            <person name="Cha I."/>
            <person name="Kim H."/>
            <person name="Joh K."/>
        </authorList>
    </citation>
    <scope>NUCLEOTIDE SEQUENCE [LARGE SCALE GENOMIC DNA]</scope>
    <source>
        <strain evidence="4 5">HMF7605</strain>
    </source>
</reference>
<dbReference type="InterPro" id="IPR013783">
    <property type="entry name" value="Ig-like_fold"/>
</dbReference>
<feature type="domain" description="BACON" evidence="3">
    <location>
        <begin position="389"/>
        <end position="446"/>
    </location>
</feature>
<dbReference type="Pfam" id="PF11721">
    <property type="entry name" value="Malectin"/>
    <property type="match status" value="1"/>
</dbReference>
<dbReference type="InterPro" id="IPR024361">
    <property type="entry name" value="BACON"/>
</dbReference>
<dbReference type="CDD" id="cd00146">
    <property type="entry name" value="PKD"/>
    <property type="match status" value="1"/>
</dbReference>
<dbReference type="EMBL" id="PYFT01000001">
    <property type="protein sequence ID" value="PSR55872.1"/>
    <property type="molecule type" value="Genomic_DNA"/>
</dbReference>
<protein>
    <recommendedName>
        <fullName evidence="6">PKD domain-containing protein</fullName>
    </recommendedName>
</protein>
<proteinExistence type="predicted"/>
<evidence type="ECO:0000313" key="4">
    <source>
        <dbReference type="EMBL" id="PSR55872.1"/>
    </source>
</evidence>
<dbReference type="PANTHER" id="PTHR46773:SF5">
    <property type="entry name" value="OS04G0487100 PROTEIN"/>
    <property type="match status" value="1"/>
</dbReference>
<organism evidence="4 5">
    <name type="scientific">Adhaeribacter arboris</name>
    <dbReference type="NCBI Taxonomy" id="2072846"/>
    <lineage>
        <taxon>Bacteria</taxon>
        <taxon>Pseudomonadati</taxon>
        <taxon>Bacteroidota</taxon>
        <taxon>Cytophagia</taxon>
        <taxon>Cytophagales</taxon>
        <taxon>Hymenobacteraceae</taxon>
        <taxon>Adhaeribacter</taxon>
    </lineage>
</organism>
<feature type="domain" description="Malectin" evidence="1">
    <location>
        <begin position="545"/>
        <end position="705"/>
    </location>
</feature>
<dbReference type="InterPro" id="IPR035986">
    <property type="entry name" value="PKD_dom_sf"/>
</dbReference>
<dbReference type="SMART" id="SM00612">
    <property type="entry name" value="Kelch"/>
    <property type="match status" value="3"/>
</dbReference>
<dbReference type="Pfam" id="PF19190">
    <property type="entry name" value="BACON_2"/>
    <property type="match status" value="1"/>
</dbReference>
<evidence type="ECO:0000259" key="2">
    <source>
        <dbReference type="Pfam" id="PF18998"/>
    </source>
</evidence>
<dbReference type="RefSeq" id="WP_106932053.1">
    <property type="nucleotide sequence ID" value="NZ_PYFT01000001.1"/>
</dbReference>
<dbReference type="Pfam" id="PF18998">
    <property type="entry name" value="Flg_new_2"/>
    <property type="match status" value="1"/>
</dbReference>
<dbReference type="NCBIfam" id="TIGR04183">
    <property type="entry name" value="Por_Secre_tail"/>
    <property type="match status" value="1"/>
</dbReference>
<dbReference type="InterPro" id="IPR015915">
    <property type="entry name" value="Kelch-typ_b-propeller"/>
</dbReference>
<dbReference type="Proteomes" id="UP000240357">
    <property type="component" value="Unassembled WGS sequence"/>
</dbReference>
<dbReference type="InterPro" id="IPR044060">
    <property type="entry name" value="Bacterial_rp_domain"/>
</dbReference>
<dbReference type="InterPro" id="IPR021720">
    <property type="entry name" value="Malectin_dom"/>
</dbReference>
<dbReference type="InterPro" id="IPR008979">
    <property type="entry name" value="Galactose-bd-like_sf"/>
</dbReference>
<dbReference type="InterPro" id="IPR026444">
    <property type="entry name" value="Secre_tail"/>
</dbReference>
<feature type="domain" description="Bacterial repeat" evidence="2">
    <location>
        <begin position="470"/>
        <end position="538"/>
    </location>
</feature>
<dbReference type="OrthoDB" id="103335at2"/>
<dbReference type="Gene3D" id="2.60.120.430">
    <property type="entry name" value="Galactose-binding lectin"/>
    <property type="match status" value="1"/>
</dbReference>
<keyword evidence="5" id="KW-1185">Reference proteome</keyword>
<dbReference type="AlphaFoldDB" id="A0A2T2YK44"/>
<evidence type="ECO:0008006" key="6">
    <source>
        <dbReference type="Google" id="ProtNLM"/>
    </source>
</evidence>
<dbReference type="Gene3D" id="2.60.40.10">
    <property type="entry name" value="Immunoglobulins"/>
    <property type="match status" value="1"/>
</dbReference>
<dbReference type="SUPFAM" id="SSF49785">
    <property type="entry name" value="Galactose-binding domain-like"/>
    <property type="match status" value="1"/>
</dbReference>
<dbReference type="InterPro" id="IPR053256">
    <property type="entry name" value="Kelch_repeat-containing"/>
</dbReference>
<evidence type="ECO:0000259" key="3">
    <source>
        <dbReference type="Pfam" id="PF19190"/>
    </source>
</evidence>
<comment type="caution">
    <text evidence="4">The sequence shown here is derived from an EMBL/GenBank/DDBJ whole genome shotgun (WGS) entry which is preliminary data.</text>
</comment>
<name>A0A2T2YK44_9BACT</name>
<sequence>MPSTLPVKLLSKRKNCSYSSISKISIFFLSVFLLQANRTFAQWTRRQDAWKKHGELTSILYKGKIYNFTGFGVWPEAESSSEVYDPVLNRWTLLAAMPDGKTVTHQGVARVDDKVWHIGGRLKNTTGPLTNEVWIYDLSQNNWQPGPSLKDPATGAPILWAAGGAALVGRTLHVFGGFTTNACNNDQDKYHLTLDVDKWLTDPQNTTWENKLTPLPIKRNHVSTTVLGGKIYALGGQFGHDCNGGQDQKYSHVYNPLTDQWTRLTDLPSVRSHCEAAIFPLDGKIYMAGGDGAQNKVTVLNPDANGGLGSWSNVAALQLPKNYIGVSAKVVGTKFIISCGKWSSSDTRKETYQATISRSIPYKFGFTASCLSKTVPAGEKTTLKNLLFTVEEEKNYTLTSNASWLKITKNATGLAIPTAVEIEATIDATDLAPGNYQAIVTVNGTGGAPNFTSTSFCVNLSIPGATNGQTLTVNTVGNGTVSKTPDKPAYNSGESVVLAALPASGYQFAGWSGAVTSTVNPLTLVMNNNQTITANFTRMETLPTTIRINAGGTTQTINGITWSGCSATNSCSNYVKGGAAYTQKNLPFITGASFDNLNQSIYQTEWTGGGVGTGAVPVGATAFSYTVPVSNGDYLVRLYFTELNKTGANLRQFDVKMEGNLLLSNFDVFVEANGIHKAIKREFPVSIADGAITIEFIRRIENAKISAIEIIPRQEASQNINPTANAGSDLVVTAGADGWASVPLDGTASLDADGYLVAYAWRLNNTLLATSSSATIPLEVGTHEITLSVKDNAGAMHSVTKQIIVEPMSAPAPSTLSRVQVISASARKEITPEKSIREVRVFPNPVKSGHKIYLNVSQAAKQEKFKITLHDMAGRVIQTSELVSDSRGVIHAEFPFGKPIPAGMYLVEVVSALHRSQLKLLLE</sequence>
<dbReference type="PANTHER" id="PTHR46773">
    <property type="match status" value="1"/>
</dbReference>
<dbReference type="Pfam" id="PF24681">
    <property type="entry name" value="Kelch_KLHDC2_KLHL20_DRC7"/>
    <property type="match status" value="1"/>
</dbReference>